<gene>
    <name evidence="2" type="ORF">DI565_07920</name>
</gene>
<dbReference type="Pfam" id="PF13692">
    <property type="entry name" value="Glyco_trans_1_4"/>
    <property type="match status" value="1"/>
</dbReference>
<evidence type="ECO:0000256" key="1">
    <source>
        <dbReference type="SAM" id="MobiDB-lite"/>
    </source>
</evidence>
<dbReference type="SUPFAM" id="SSF53756">
    <property type="entry name" value="UDP-Glycosyltransferase/glycogen phosphorylase"/>
    <property type="match status" value="1"/>
</dbReference>
<dbReference type="EMBL" id="QFPN01000004">
    <property type="protein sequence ID" value="PZQ15765.1"/>
    <property type="molecule type" value="Genomic_DNA"/>
</dbReference>
<dbReference type="PANTHER" id="PTHR12526:SF630">
    <property type="entry name" value="GLYCOSYLTRANSFERASE"/>
    <property type="match status" value="1"/>
</dbReference>
<comment type="caution">
    <text evidence="2">The sequence shown here is derived from an EMBL/GenBank/DDBJ whole genome shotgun (WGS) entry which is preliminary data.</text>
</comment>
<evidence type="ECO:0000313" key="2">
    <source>
        <dbReference type="EMBL" id="PZQ15765.1"/>
    </source>
</evidence>
<keyword evidence="2" id="KW-0808">Transferase</keyword>
<dbReference type="GO" id="GO:0016740">
    <property type="term" value="F:transferase activity"/>
    <property type="evidence" value="ECO:0007669"/>
    <property type="project" value="UniProtKB-KW"/>
</dbReference>
<organism evidence="2 3">
    <name type="scientific">Ancylobacter novellus</name>
    <name type="common">Thiobacillus novellus</name>
    <dbReference type="NCBI Taxonomy" id="921"/>
    <lineage>
        <taxon>Bacteria</taxon>
        <taxon>Pseudomonadati</taxon>
        <taxon>Pseudomonadota</taxon>
        <taxon>Alphaproteobacteria</taxon>
        <taxon>Hyphomicrobiales</taxon>
        <taxon>Xanthobacteraceae</taxon>
        <taxon>Ancylobacter</taxon>
    </lineage>
</organism>
<proteinExistence type="predicted"/>
<feature type="compositionally biased region" description="Basic and acidic residues" evidence="1">
    <location>
        <begin position="192"/>
        <end position="204"/>
    </location>
</feature>
<evidence type="ECO:0000313" key="3">
    <source>
        <dbReference type="Proteomes" id="UP000249577"/>
    </source>
</evidence>
<accession>A0A2W5KLI4</accession>
<dbReference type="Gene3D" id="3.40.50.2000">
    <property type="entry name" value="Glycogen Phosphorylase B"/>
    <property type="match status" value="1"/>
</dbReference>
<dbReference type="CDD" id="cd04950">
    <property type="entry name" value="GT4_TuaH-like"/>
    <property type="match status" value="1"/>
</dbReference>
<dbReference type="Proteomes" id="UP000249577">
    <property type="component" value="Unassembled WGS sequence"/>
</dbReference>
<protein>
    <submittedName>
        <fullName evidence="2">Glycosyl transferase</fullName>
    </submittedName>
</protein>
<sequence length="403" mass="45827">MQPTARLAPNLGSDDPLRFEDATVVCFSHLRWDFVYQRPQHLLSRFARHHDVVMIEEPIFEDVKQPELRLTPREGRVTIGVPVLPQGLSESGKVHAQRQLVDRHLATLKTSRRVFWYYTPMALLFTRHLAADVVVFDSMDELSAFKGAPPELLALEEEMMGRADVVFTGGHSLYEAKKHRHHDIHAFPSSIDTKHFGRGRSSEREEPEDQASIPHPRLGFFGVVDERFDIDLLREVAAAKPDWQFVMIGPVVKIDPADLPKGDNIHWLGGRDYKRLPDYIGGWDIGFMPFALNESTRFISPTKTPEFLAAGLPVVSTPIHDVIRSYGDEGYVEIAKDAASIVKSAEELMAMDRAPFLKRVDQKLAENSWDQTFERIYELVVKAHDRRHARSEGAHLGKDTLRV</sequence>
<reference evidence="2 3" key="1">
    <citation type="submission" date="2017-08" db="EMBL/GenBank/DDBJ databases">
        <title>Infants hospitalized years apart are colonized by the same room-sourced microbial strains.</title>
        <authorList>
            <person name="Brooks B."/>
            <person name="Olm M.R."/>
            <person name="Firek B.A."/>
            <person name="Baker R."/>
            <person name="Thomas B.C."/>
            <person name="Morowitz M.J."/>
            <person name="Banfield J.F."/>
        </authorList>
    </citation>
    <scope>NUCLEOTIDE SEQUENCE [LARGE SCALE GENOMIC DNA]</scope>
    <source>
        <strain evidence="2">S2_005_003_R2_43</strain>
    </source>
</reference>
<feature type="region of interest" description="Disordered" evidence="1">
    <location>
        <begin position="192"/>
        <end position="214"/>
    </location>
</feature>
<dbReference type="AlphaFoldDB" id="A0A2W5KLI4"/>
<dbReference type="PANTHER" id="PTHR12526">
    <property type="entry name" value="GLYCOSYLTRANSFERASE"/>
    <property type="match status" value="1"/>
</dbReference>
<name>A0A2W5KLI4_ANCNO</name>